<comment type="caution">
    <text evidence="2">The sequence shown here is derived from an EMBL/GenBank/DDBJ whole genome shotgun (WGS) entry which is preliminary data.</text>
</comment>
<evidence type="ECO:0000313" key="2">
    <source>
        <dbReference type="EMBL" id="MFD2607954.1"/>
    </source>
</evidence>
<keyword evidence="3" id="KW-1185">Reference proteome</keyword>
<feature type="signal peptide" evidence="1">
    <location>
        <begin position="1"/>
        <end position="21"/>
    </location>
</feature>
<dbReference type="Gene3D" id="3.40.1000.10">
    <property type="entry name" value="Mog1/PsbP, alpha/beta/alpha sandwich"/>
    <property type="match status" value="1"/>
</dbReference>
<sequence>MKAIPFLLTAALGSAAASAQAMIPLDDKRLPFTVQLPKTWLGVQIQDGTSGVSLTSAKTKPASLMRLLFSGKGGQNITAATLARDFEAGLKSSGSTVKQVSERAAKYGGVQGMEREYVVSEQGKQIQMRVWYGSGARNVYAFQVSDTVSRFPAASATFSKVLSTVRFR</sequence>
<evidence type="ECO:0000256" key="1">
    <source>
        <dbReference type="SAM" id="SignalP"/>
    </source>
</evidence>
<dbReference type="RefSeq" id="WP_386842063.1">
    <property type="nucleotide sequence ID" value="NZ_JBHUMK010000006.1"/>
</dbReference>
<reference evidence="3" key="1">
    <citation type="journal article" date="2019" name="Int. J. Syst. Evol. Microbiol.">
        <title>The Global Catalogue of Microorganisms (GCM) 10K type strain sequencing project: providing services to taxonomists for standard genome sequencing and annotation.</title>
        <authorList>
            <consortium name="The Broad Institute Genomics Platform"/>
            <consortium name="The Broad Institute Genome Sequencing Center for Infectious Disease"/>
            <person name="Wu L."/>
            <person name="Ma J."/>
        </authorList>
    </citation>
    <scope>NUCLEOTIDE SEQUENCE [LARGE SCALE GENOMIC DNA]</scope>
    <source>
        <strain evidence="3">KCTC 33842</strain>
    </source>
</reference>
<dbReference type="Proteomes" id="UP001597475">
    <property type="component" value="Unassembled WGS sequence"/>
</dbReference>
<gene>
    <name evidence="2" type="ORF">ACFSR9_00670</name>
</gene>
<evidence type="ECO:0008006" key="4">
    <source>
        <dbReference type="Google" id="ProtNLM"/>
    </source>
</evidence>
<feature type="chain" id="PRO_5046165942" description="PsbP C-terminal domain-containing protein" evidence="1">
    <location>
        <begin position="22"/>
        <end position="168"/>
    </location>
</feature>
<evidence type="ECO:0000313" key="3">
    <source>
        <dbReference type="Proteomes" id="UP001597475"/>
    </source>
</evidence>
<proteinExistence type="predicted"/>
<protein>
    <recommendedName>
        <fullName evidence="4">PsbP C-terminal domain-containing protein</fullName>
    </recommendedName>
</protein>
<organism evidence="2 3">
    <name type="scientific">Deinococcus taklimakanensis</name>
    <dbReference type="NCBI Taxonomy" id="536443"/>
    <lineage>
        <taxon>Bacteria</taxon>
        <taxon>Thermotogati</taxon>
        <taxon>Deinococcota</taxon>
        <taxon>Deinococci</taxon>
        <taxon>Deinococcales</taxon>
        <taxon>Deinococcaceae</taxon>
        <taxon>Deinococcus</taxon>
    </lineage>
</organism>
<keyword evidence="1" id="KW-0732">Signal</keyword>
<accession>A0ABW5P0N2</accession>
<dbReference type="EMBL" id="JBHUMK010000006">
    <property type="protein sequence ID" value="MFD2607954.1"/>
    <property type="molecule type" value="Genomic_DNA"/>
</dbReference>
<name>A0ABW5P0N2_9DEIO</name>